<evidence type="ECO:0000259" key="1">
    <source>
        <dbReference type="Pfam" id="PF12026"/>
    </source>
</evidence>
<protein>
    <recommendedName>
        <fullName evidence="1">CAS family C-terminal domain-containing protein</fullName>
    </recommendedName>
</protein>
<dbReference type="AlphaFoldDB" id="A0A0K8TJ26"/>
<dbReference type="Gene3D" id="1.20.120.230">
    <property type="entry name" value="Alpha-catenin/vinculin-like"/>
    <property type="match status" value="1"/>
</dbReference>
<accession>A0A0K8TJ26</accession>
<dbReference type="EMBL" id="GBRD01000219">
    <property type="protein sequence ID" value="JAG65602.1"/>
    <property type="molecule type" value="Transcribed_RNA"/>
</dbReference>
<dbReference type="Pfam" id="PF12026">
    <property type="entry name" value="CAS_C"/>
    <property type="match status" value="1"/>
</dbReference>
<dbReference type="InterPro" id="IPR021901">
    <property type="entry name" value="CAS_C"/>
</dbReference>
<sequence>MTGTSFNSIGVYAFRQWTISLHHCWLLSSLQIVEAIERSLENAQMKTEIASYNRVISEAVGSLSSKTITAATHFPSVRAVQRMVDAVEGLVPLPQQIWRILAAAG</sequence>
<name>A0A0K8TJ26_LYGHE</name>
<evidence type="ECO:0000313" key="2">
    <source>
        <dbReference type="EMBL" id="JAG65602.1"/>
    </source>
</evidence>
<reference evidence="2" key="1">
    <citation type="submission" date="2014-09" db="EMBL/GenBank/DDBJ databases">
        <authorList>
            <person name="Magalhaes I.L.F."/>
            <person name="Oliveira U."/>
            <person name="Santos F.R."/>
            <person name="Vidigal T.H.D.A."/>
            <person name="Brescovit A.D."/>
            <person name="Santos A.J."/>
        </authorList>
    </citation>
    <scope>NUCLEOTIDE SEQUENCE</scope>
</reference>
<proteinExistence type="predicted"/>
<organism evidence="2">
    <name type="scientific">Lygus hesperus</name>
    <name type="common">Western plant bug</name>
    <dbReference type="NCBI Taxonomy" id="30085"/>
    <lineage>
        <taxon>Eukaryota</taxon>
        <taxon>Metazoa</taxon>
        <taxon>Ecdysozoa</taxon>
        <taxon>Arthropoda</taxon>
        <taxon>Hexapoda</taxon>
        <taxon>Insecta</taxon>
        <taxon>Pterygota</taxon>
        <taxon>Neoptera</taxon>
        <taxon>Paraneoptera</taxon>
        <taxon>Hemiptera</taxon>
        <taxon>Heteroptera</taxon>
        <taxon>Panheteroptera</taxon>
        <taxon>Cimicomorpha</taxon>
        <taxon>Miridae</taxon>
        <taxon>Mirini</taxon>
        <taxon>Lygus</taxon>
    </lineage>
</organism>
<feature type="domain" description="CAS family C-terminal" evidence="1">
    <location>
        <begin position="32"/>
        <end position="97"/>
    </location>
</feature>